<organism evidence="2 3">
    <name type="scientific">Helianthus annuus</name>
    <name type="common">Common sunflower</name>
    <dbReference type="NCBI Taxonomy" id="4232"/>
    <lineage>
        <taxon>Eukaryota</taxon>
        <taxon>Viridiplantae</taxon>
        <taxon>Streptophyta</taxon>
        <taxon>Embryophyta</taxon>
        <taxon>Tracheophyta</taxon>
        <taxon>Spermatophyta</taxon>
        <taxon>Magnoliopsida</taxon>
        <taxon>eudicotyledons</taxon>
        <taxon>Gunneridae</taxon>
        <taxon>Pentapetalae</taxon>
        <taxon>asterids</taxon>
        <taxon>campanulids</taxon>
        <taxon>Asterales</taxon>
        <taxon>Asteraceae</taxon>
        <taxon>Asteroideae</taxon>
        <taxon>Heliantheae alliance</taxon>
        <taxon>Heliantheae</taxon>
        <taxon>Helianthus</taxon>
    </lineage>
</organism>
<sequence>MQSVCFIKLGFLSKKKQPTPVHHVADGDHDLECKSGWIAASAPSSRRAPECIFFLKKDTDLCLALAAPERLARF</sequence>
<proteinExistence type="predicted"/>
<dbReference type="InParanoid" id="A0A251VHW6"/>
<evidence type="ECO:0000313" key="2">
    <source>
        <dbReference type="EMBL" id="OTG35024.1"/>
    </source>
</evidence>
<evidence type="ECO:0000313" key="1">
    <source>
        <dbReference type="EMBL" id="KAF5819396.1"/>
    </source>
</evidence>
<dbReference type="EMBL" id="MNCJ02000317">
    <property type="protein sequence ID" value="KAF5819396.1"/>
    <property type="molecule type" value="Genomic_DNA"/>
</dbReference>
<reference evidence="1" key="3">
    <citation type="submission" date="2020-06" db="EMBL/GenBank/DDBJ databases">
        <title>Helianthus annuus Genome sequencing and assembly Release 2.</title>
        <authorList>
            <person name="Gouzy J."/>
            <person name="Langlade N."/>
            <person name="Munos S."/>
        </authorList>
    </citation>
    <scope>NUCLEOTIDE SEQUENCE</scope>
    <source>
        <tissue evidence="1">Leaves</tissue>
    </source>
</reference>
<name>A0A251VHW6_HELAN</name>
<evidence type="ECO:0000313" key="3">
    <source>
        <dbReference type="Proteomes" id="UP000215914"/>
    </source>
</evidence>
<reference evidence="2" key="2">
    <citation type="submission" date="2017-02" db="EMBL/GenBank/DDBJ databases">
        <title>Sunflower complete genome.</title>
        <authorList>
            <person name="Langlade N."/>
            <person name="Munos S."/>
        </authorList>
    </citation>
    <scope>NUCLEOTIDE SEQUENCE [LARGE SCALE GENOMIC DNA]</scope>
    <source>
        <tissue evidence="2">Leaves</tissue>
    </source>
</reference>
<dbReference type="Gramene" id="mRNA:HanXRQr2_Chr02g0077121">
    <property type="protein sequence ID" value="mRNA:HanXRQr2_Chr02g0077121"/>
    <property type="gene ID" value="HanXRQr2_Chr02g0077121"/>
</dbReference>
<accession>A0A251VHW6</accession>
<dbReference type="EMBL" id="CM007891">
    <property type="protein sequence ID" value="OTG35024.1"/>
    <property type="molecule type" value="Genomic_DNA"/>
</dbReference>
<protein>
    <submittedName>
        <fullName evidence="2">Uncharacterized protein</fullName>
    </submittedName>
</protein>
<dbReference type="AlphaFoldDB" id="A0A251VHW6"/>
<reference evidence="1 3" key="1">
    <citation type="journal article" date="2017" name="Nature">
        <title>The sunflower genome provides insights into oil metabolism, flowering and Asterid evolution.</title>
        <authorList>
            <person name="Badouin H."/>
            <person name="Gouzy J."/>
            <person name="Grassa C.J."/>
            <person name="Murat F."/>
            <person name="Staton S.E."/>
            <person name="Cottret L."/>
            <person name="Lelandais-Briere C."/>
            <person name="Owens G.L."/>
            <person name="Carrere S."/>
            <person name="Mayjonade B."/>
            <person name="Legrand L."/>
            <person name="Gill N."/>
            <person name="Kane N.C."/>
            <person name="Bowers J.E."/>
            <person name="Hubner S."/>
            <person name="Bellec A."/>
            <person name="Berard A."/>
            <person name="Berges H."/>
            <person name="Blanchet N."/>
            <person name="Boniface M.C."/>
            <person name="Brunel D."/>
            <person name="Catrice O."/>
            <person name="Chaidir N."/>
            <person name="Claudel C."/>
            <person name="Donnadieu C."/>
            <person name="Faraut T."/>
            <person name="Fievet G."/>
            <person name="Helmstetter N."/>
            <person name="King M."/>
            <person name="Knapp S.J."/>
            <person name="Lai Z."/>
            <person name="Le Paslier M.C."/>
            <person name="Lippi Y."/>
            <person name="Lorenzon L."/>
            <person name="Mandel J.R."/>
            <person name="Marage G."/>
            <person name="Marchand G."/>
            <person name="Marquand E."/>
            <person name="Bret-Mestries E."/>
            <person name="Morien E."/>
            <person name="Nambeesan S."/>
            <person name="Nguyen T."/>
            <person name="Pegot-Espagnet P."/>
            <person name="Pouilly N."/>
            <person name="Raftis F."/>
            <person name="Sallet E."/>
            <person name="Schiex T."/>
            <person name="Thomas J."/>
            <person name="Vandecasteele C."/>
            <person name="Vares D."/>
            <person name="Vear F."/>
            <person name="Vautrin S."/>
            <person name="Crespi M."/>
            <person name="Mangin B."/>
            <person name="Burke J.M."/>
            <person name="Salse J."/>
            <person name="Munos S."/>
            <person name="Vincourt P."/>
            <person name="Rieseberg L.H."/>
            <person name="Langlade N.B."/>
        </authorList>
    </citation>
    <scope>NUCLEOTIDE SEQUENCE [LARGE SCALE GENOMIC DNA]</scope>
    <source>
        <strain evidence="3">cv. SF193</strain>
        <tissue evidence="1">Leaves</tissue>
    </source>
</reference>
<keyword evidence="3" id="KW-1185">Reference proteome</keyword>
<gene>
    <name evidence="2" type="ORF">HannXRQ_Chr02g0052301</name>
    <name evidence="1" type="ORF">HanXRQr2_Chr02g0077121</name>
</gene>
<dbReference type="Proteomes" id="UP000215914">
    <property type="component" value="Chromosome 2"/>
</dbReference>